<organism evidence="2 3">
    <name type="scientific">Chitinophaga cymbidii</name>
    <dbReference type="NCBI Taxonomy" id="1096750"/>
    <lineage>
        <taxon>Bacteria</taxon>
        <taxon>Pseudomonadati</taxon>
        <taxon>Bacteroidota</taxon>
        <taxon>Chitinophagia</taxon>
        <taxon>Chitinophagales</taxon>
        <taxon>Chitinophagaceae</taxon>
        <taxon>Chitinophaga</taxon>
    </lineage>
</organism>
<comment type="caution">
    <text evidence="2">The sequence shown here is derived from an EMBL/GenBank/DDBJ whole genome shotgun (WGS) entry which is preliminary data.</text>
</comment>
<evidence type="ECO:0000313" key="3">
    <source>
        <dbReference type="Proteomes" id="UP000321436"/>
    </source>
</evidence>
<evidence type="ECO:0000256" key="1">
    <source>
        <dbReference type="SAM" id="Phobius"/>
    </source>
</evidence>
<keyword evidence="1" id="KW-0812">Transmembrane</keyword>
<protein>
    <submittedName>
        <fullName evidence="2">Uncharacterized protein</fullName>
    </submittedName>
</protein>
<keyword evidence="1" id="KW-1133">Transmembrane helix</keyword>
<dbReference type="EMBL" id="BKAU01000005">
    <property type="protein sequence ID" value="GEP97813.1"/>
    <property type="molecule type" value="Genomic_DNA"/>
</dbReference>
<sequence length="139" mass="16282">MKLVKGKNNYFIMLTAFWLLAITAVCITIAYTMRYDRPKWRSVKAVMSWHPALRCPPRSYAHISLTGNEITDAIKLDMARTGMRRILMEMDTIHGIHFHFGDSARYKTLIRVMDMLRQEKAESYLQDSDGIRFLYVSEE</sequence>
<keyword evidence="1" id="KW-0472">Membrane</keyword>
<keyword evidence="3" id="KW-1185">Reference proteome</keyword>
<feature type="transmembrane region" description="Helical" evidence="1">
    <location>
        <begin position="12"/>
        <end position="32"/>
    </location>
</feature>
<reference evidence="2 3" key="1">
    <citation type="submission" date="2019-07" db="EMBL/GenBank/DDBJ databases">
        <title>Whole genome shotgun sequence of Chitinophaga cymbidii NBRC 109752.</title>
        <authorList>
            <person name="Hosoyama A."/>
            <person name="Uohara A."/>
            <person name="Ohji S."/>
            <person name="Ichikawa N."/>
        </authorList>
    </citation>
    <scope>NUCLEOTIDE SEQUENCE [LARGE SCALE GENOMIC DNA]</scope>
    <source>
        <strain evidence="2 3">NBRC 109752</strain>
    </source>
</reference>
<gene>
    <name evidence="2" type="ORF">CCY01nite_40730</name>
</gene>
<name>A0A512RQ35_9BACT</name>
<evidence type="ECO:0000313" key="2">
    <source>
        <dbReference type="EMBL" id="GEP97813.1"/>
    </source>
</evidence>
<proteinExistence type="predicted"/>
<dbReference type="Proteomes" id="UP000321436">
    <property type="component" value="Unassembled WGS sequence"/>
</dbReference>
<dbReference type="AlphaFoldDB" id="A0A512RQ35"/>
<accession>A0A512RQ35</accession>